<proteinExistence type="predicted"/>
<name>A0AAV4WV01_CAEEX</name>
<protein>
    <submittedName>
        <fullName evidence="2">Uncharacterized protein</fullName>
    </submittedName>
</protein>
<dbReference type="EMBL" id="BPLR01016659">
    <property type="protein sequence ID" value="GIY85474.1"/>
    <property type="molecule type" value="Genomic_DNA"/>
</dbReference>
<accession>A0AAV4WV01</accession>
<feature type="region of interest" description="Disordered" evidence="1">
    <location>
        <begin position="23"/>
        <end position="56"/>
    </location>
</feature>
<evidence type="ECO:0000256" key="1">
    <source>
        <dbReference type="SAM" id="MobiDB-lite"/>
    </source>
</evidence>
<dbReference type="PROSITE" id="PS51257">
    <property type="entry name" value="PROKAR_LIPOPROTEIN"/>
    <property type="match status" value="1"/>
</dbReference>
<gene>
    <name evidence="2" type="ORF">CEXT_199231</name>
</gene>
<evidence type="ECO:0000313" key="2">
    <source>
        <dbReference type="EMBL" id="GIY85474.1"/>
    </source>
</evidence>
<comment type="caution">
    <text evidence="2">The sequence shown here is derived from an EMBL/GenBank/DDBJ whole genome shotgun (WGS) entry which is preliminary data.</text>
</comment>
<keyword evidence="3" id="KW-1185">Reference proteome</keyword>
<reference evidence="2 3" key="1">
    <citation type="submission" date="2021-06" db="EMBL/GenBank/DDBJ databases">
        <title>Caerostris extrusa draft genome.</title>
        <authorList>
            <person name="Kono N."/>
            <person name="Arakawa K."/>
        </authorList>
    </citation>
    <scope>NUCLEOTIDE SEQUENCE [LARGE SCALE GENOMIC DNA]</scope>
</reference>
<feature type="compositionally biased region" description="Basic and acidic residues" evidence="1">
    <location>
        <begin position="32"/>
        <end position="44"/>
    </location>
</feature>
<dbReference type="Proteomes" id="UP001054945">
    <property type="component" value="Unassembled WGS sequence"/>
</dbReference>
<dbReference type="AlphaFoldDB" id="A0AAV4WV01"/>
<organism evidence="2 3">
    <name type="scientific">Caerostris extrusa</name>
    <name type="common">Bark spider</name>
    <name type="synonym">Caerostris bankana</name>
    <dbReference type="NCBI Taxonomy" id="172846"/>
    <lineage>
        <taxon>Eukaryota</taxon>
        <taxon>Metazoa</taxon>
        <taxon>Ecdysozoa</taxon>
        <taxon>Arthropoda</taxon>
        <taxon>Chelicerata</taxon>
        <taxon>Arachnida</taxon>
        <taxon>Araneae</taxon>
        <taxon>Araneomorphae</taxon>
        <taxon>Entelegynae</taxon>
        <taxon>Araneoidea</taxon>
        <taxon>Araneidae</taxon>
        <taxon>Caerostris</taxon>
    </lineage>
</organism>
<sequence>MPRTLMRRQGRPLMRAVSAPLSVAAGTGGGCRTKEGGRTQRGWEGDGQGTSPTNNQKTAADELADFFIGLRASGLFFFEVGAEFKSAVRGSAENYDLSIFSFPLKIGLKILMNFVK</sequence>
<evidence type="ECO:0000313" key="3">
    <source>
        <dbReference type="Proteomes" id="UP001054945"/>
    </source>
</evidence>